<dbReference type="PIRSF" id="PIRSF001084">
    <property type="entry name" value="B-galactosidase"/>
    <property type="match status" value="1"/>
</dbReference>
<evidence type="ECO:0000313" key="13">
    <source>
        <dbReference type="Proteomes" id="UP000324497"/>
    </source>
</evidence>
<dbReference type="InterPro" id="IPR017853">
    <property type="entry name" value="GH"/>
</dbReference>
<evidence type="ECO:0000256" key="8">
    <source>
        <dbReference type="PIRSR" id="PIRSR001084-2"/>
    </source>
</evidence>
<dbReference type="GO" id="GO:0046872">
    <property type="term" value="F:metal ion binding"/>
    <property type="evidence" value="ECO:0007669"/>
    <property type="project" value="UniProtKB-KW"/>
</dbReference>
<feature type="binding site" evidence="8">
    <location>
        <position position="318"/>
    </location>
    <ligand>
        <name>substrate</name>
    </ligand>
</feature>
<feature type="binding site" evidence="8">
    <location>
        <position position="149"/>
    </location>
    <ligand>
        <name>substrate</name>
    </ligand>
</feature>
<protein>
    <recommendedName>
        <fullName evidence="3 6">Beta-galactosidase</fullName>
        <shortName evidence="6">Beta-gal</shortName>
        <ecNumber evidence="3 6">3.2.1.23</ecNumber>
    </recommendedName>
</protein>
<evidence type="ECO:0000259" key="10">
    <source>
        <dbReference type="Pfam" id="PF02449"/>
    </source>
</evidence>
<dbReference type="GO" id="GO:0005975">
    <property type="term" value="P:carbohydrate metabolic process"/>
    <property type="evidence" value="ECO:0007669"/>
    <property type="project" value="InterPro"/>
</dbReference>
<name>A0A3S6R297_9LACO</name>
<dbReference type="SUPFAM" id="SSF52317">
    <property type="entry name" value="Class I glutamine amidotransferase-like"/>
    <property type="match status" value="1"/>
</dbReference>
<dbReference type="GO" id="GO:0009341">
    <property type="term" value="C:beta-galactosidase complex"/>
    <property type="evidence" value="ECO:0007669"/>
    <property type="project" value="InterPro"/>
</dbReference>
<feature type="binding site" evidence="9">
    <location>
        <position position="155"/>
    </location>
    <ligand>
        <name>Zn(2+)</name>
        <dbReference type="ChEBI" id="CHEBI:29105"/>
    </ligand>
</feature>
<dbReference type="EMBL" id="CP018180">
    <property type="protein sequence ID" value="AUJ32705.1"/>
    <property type="molecule type" value="Genomic_DNA"/>
</dbReference>
<dbReference type="Pfam" id="PF02449">
    <property type="entry name" value="Glyco_hydro_42"/>
    <property type="match status" value="1"/>
</dbReference>
<dbReference type="Proteomes" id="UP000324497">
    <property type="component" value="Chromosome"/>
</dbReference>
<organism evidence="12 13">
    <name type="scientific">Liquorilactobacillus nagelii</name>
    <dbReference type="NCBI Taxonomy" id="82688"/>
    <lineage>
        <taxon>Bacteria</taxon>
        <taxon>Bacillati</taxon>
        <taxon>Bacillota</taxon>
        <taxon>Bacilli</taxon>
        <taxon>Lactobacillales</taxon>
        <taxon>Lactobacillaceae</taxon>
        <taxon>Liquorilactobacillus</taxon>
    </lineage>
</organism>
<dbReference type="SUPFAM" id="SSF51445">
    <property type="entry name" value="(Trans)glycosidases"/>
    <property type="match status" value="1"/>
</dbReference>
<dbReference type="Gene3D" id="3.40.50.880">
    <property type="match status" value="1"/>
</dbReference>
<proteinExistence type="inferred from homology"/>
<evidence type="ECO:0000313" key="12">
    <source>
        <dbReference type="EMBL" id="AUJ32705.1"/>
    </source>
</evidence>
<evidence type="ECO:0000256" key="9">
    <source>
        <dbReference type="PIRSR" id="PIRSR001084-3"/>
    </source>
</evidence>
<keyword evidence="5 6" id="KW-0326">Glycosidase</keyword>
<comment type="catalytic activity">
    <reaction evidence="1 6">
        <text>Hydrolysis of terminal non-reducing beta-D-galactose residues in beta-D-galactosides.</text>
        <dbReference type="EC" id="3.2.1.23"/>
    </reaction>
</comment>
<dbReference type="AlphaFoldDB" id="A0A3S6R297"/>
<dbReference type="Gene3D" id="3.20.20.80">
    <property type="entry name" value="Glycosidases"/>
    <property type="match status" value="1"/>
</dbReference>
<reference evidence="12 13" key="1">
    <citation type="submission" date="2016-11" db="EMBL/GenBank/DDBJ databases">
        <title>Interaction between Lactobacillus species and yeast in water kefir.</title>
        <authorList>
            <person name="Behr J."/>
            <person name="Xu D."/>
            <person name="Vogel R.F."/>
        </authorList>
    </citation>
    <scope>NUCLEOTIDE SEQUENCE [LARGE SCALE GENOMIC DNA]</scope>
    <source>
        <strain evidence="12 13">TMW 1.1827</strain>
    </source>
</reference>
<dbReference type="InterPro" id="IPR013529">
    <property type="entry name" value="Glyco_hydro_42_N"/>
</dbReference>
<feature type="binding site" evidence="9">
    <location>
        <position position="157"/>
    </location>
    <ligand>
        <name>Zn(2+)</name>
        <dbReference type="ChEBI" id="CHEBI:29105"/>
    </ligand>
</feature>
<evidence type="ECO:0000256" key="2">
    <source>
        <dbReference type="ARBA" id="ARBA00005940"/>
    </source>
</evidence>
<dbReference type="PANTHER" id="PTHR36447">
    <property type="entry name" value="BETA-GALACTOSIDASE GANA"/>
    <property type="match status" value="1"/>
</dbReference>
<dbReference type="RefSeq" id="WP_148126970.1">
    <property type="nucleotide sequence ID" value="NZ_CP018180.1"/>
</dbReference>
<keyword evidence="9" id="KW-0862">Zinc</keyword>
<dbReference type="GO" id="GO:0004565">
    <property type="term" value="F:beta-galactosidase activity"/>
    <property type="evidence" value="ECO:0007669"/>
    <property type="project" value="UniProtKB-EC"/>
</dbReference>
<evidence type="ECO:0000256" key="7">
    <source>
        <dbReference type="PIRSR" id="PIRSR001084-1"/>
    </source>
</evidence>
<feature type="domain" description="Glycoside hydrolase family 42 N-terminal" evidence="10">
    <location>
        <begin position="14"/>
        <end position="389"/>
    </location>
</feature>
<dbReference type="EC" id="3.2.1.23" evidence="3 6"/>
<evidence type="ECO:0000256" key="5">
    <source>
        <dbReference type="ARBA" id="ARBA00023295"/>
    </source>
</evidence>
<gene>
    <name evidence="12" type="ORF">BSQ50_09270</name>
</gene>
<evidence type="ECO:0000259" key="11">
    <source>
        <dbReference type="Pfam" id="PF08532"/>
    </source>
</evidence>
<evidence type="ECO:0000256" key="6">
    <source>
        <dbReference type="PIRNR" id="PIRNR001084"/>
    </source>
</evidence>
<keyword evidence="9" id="KW-0479">Metal-binding</keyword>
<evidence type="ECO:0000256" key="3">
    <source>
        <dbReference type="ARBA" id="ARBA00012756"/>
    </source>
</evidence>
<dbReference type="InterPro" id="IPR013738">
    <property type="entry name" value="Beta_galactosidase_Trimer"/>
</dbReference>
<feature type="domain" description="Beta-galactosidase trimerisation" evidence="11">
    <location>
        <begin position="401"/>
        <end position="604"/>
    </location>
</feature>
<keyword evidence="13" id="KW-1185">Reference proteome</keyword>
<evidence type="ECO:0000256" key="4">
    <source>
        <dbReference type="ARBA" id="ARBA00022801"/>
    </source>
</evidence>
<comment type="similarity">
    <text evidence="2 6">Belongs to the glycosyl hydrolase 42 family.</text>
</comment>
<dbReference type="Pfam" id="PF08532">
    <property type="entry name" value="Glyco_hydro_42M"/>
    <property type="match status" value="1"/>
</dbReference>
<feature type="binding site" evidence="8">
    <location>
        <position position="111"/>
    </location>
    <ligand>
        <name>substrate</name>
    </ligand>
</feature>
<dbReference type="PANTHER" id="PTHR36447:SF1">
    <property type="entry name" value="BETA-GALACTOSIDASE GANA"/>
    <property type="match status" value="1"/>
</dbReference>
<feature type="binding site" evidence="9">
    <location>
        <position position="115"/>
    </location>
    <ligand>
        <name>Zn(2+)</name>
        <dbReference type="ChEBI" id="CHEBI:29105"/>
    </ligand>
</feature>
<keyword evidence="4 6" id="KW-0378">Hydrolase</keyword>
<dbReference type="KEGG" id="lng:BSQ50_09270"/>
<feature type="binding site" evidence="9">
    <location>
        <position position="160"/>
    </location>
    <ligand>
        <name>Zn(2+)</name>
        <dbReference type="ChEBI" id="CHEBI:29105"/>
    </ligand>
</feature>
<evidence type="ECO:0000256" key="1">
    <source>
        <dbReference type="ARBA" id="ARBA00001412"/>
    </source>
</evidence>
<feature type="active site" description="Proton donor" evidence="7">
    <location>
        <position position="150"/>
    </location>
</feature>
<accession>A0A3S6R297</accession>
<dbReference type="InterPro" id="IPR029062">
    <property type="entry name" value="Class_I_gatase-like"/>
</dbReference>
<dbReference type="InterPro" id="IPR003476">
    <property type="entry name" value="Glyco_hydro_42"/>
</dbReference>
<sequence>MEKNQLTRILYGGDYNPEQWPEESWNDDIEVFKDTKINSITINVFSWSLLQPCEEKYDFSKLDKIIEKFSKAGFKIVLATATAAMPAWMFKKYPDVGRVDYQGRRHTFGQRHNFCPSSPNYQRLANQLVDHLSQRYATNQAITVWHINNEYGGYCYCDLCQKEFRKWLQKKYHSVAELNRAWNLTFWGHTIYDWEEVVVPNELGDAFGPENTDTAVSGLSIDYRRFQSDSLLKLFRNEKKIIESYDDHVLITTNFHGTPNPDLDYFKWAKFQDIIAYDSYPTYDTPAYKTAFLYDLMRGLGHGKPFMLMESTPSQVNWQDYSPLKRPGQLQAQELQAVAHGANTVQFFQLKQSVGAQEKFHGAVIAHSEKADTRVIQEVKRLGKTLEQLPPELLQAKKQNKIAIVFDWSNLWAVNYVAGISKDLDYLATVLNYYHALYDLHVAVDVIGIDDDFSQYQFVIAPMLYMVKADLGEKINTFVENGGKLVTSFFSGLVNETDNVYLGGYPGPLKKATGIWVEESDAILPDKSVKIQFTDGQATAGNLLCDLIHLEGASSLAQYTSEFYQGTPAITKNVFGEGIAYYVGSNLNNDGLKHLFKNIFQAANCPLSITNYQPSPLEIYSRDWNNTEYVFILNLSDSAEKIPADLNLQNYQPYFNSSPNNSNSVEAFGVKIFVSKN</sequence>
<feature type="active site" description="Nucleophile" evidence="7">
    <location>
        <position position="310"/>
    </location>
</feature>
<dbReference type="CDD" id="cd03143">
    <property type="entry name" value="A4_beta-galactosidase_middle_domain"/>
    <property type="match status" value="1"/>
</dbReference>